<proteinExistence type="predicted"/>
<accession>A0A8S4NX90</accession>
<dbReference type="AlphaFoldDB" id="A0A8S4NX90"/>
<dbReference type="EMBL" id="CAIIXF020000006">
    <property type="protein sequence ID" value="CAH1785606.1"/>
    <property type="molecule type" value="Genomic_DNA"/>
</dbReference>
<comment type="caution">
    <text evidence="1">The sequence shown here is derived from an EMBL/GenBank/DDBJ whole genome shotgun (WGS) entry which is preliminary data.</text>
</comment>
<sequence>VFIHNCNATESLTERHPGVQFTDSGVFLNTDNHWRHTFVFDLKPTKVRSFLQKPRSCTSKNQTIHQNAICSAFQTNILDYEIQINHILREIRKQERLTKNLLRHKTSGRRTARSPFDFISDISQSLFGFAKDSDVRILTNHINHLEEIANSSAGNIFEFREQFSSYAVKMDARFGNLMTGIKYNCSLIGYIFEVHLVTPSFITSLF</sequence>
<evidence type="ECO:0000313" key="2">
    <source>
        <dbReference type="Proteomes" id="UP000749559"/>
    </source>
</evidence>
<dbReference type="OrthoDB" id="6078430at2759"/>
<dbReference type="Proteomes" id="UP000749559">
    <property type="component" value="Unassembled WGS sequence"/>
</dbReference>
<protein>
    <submittedName>
        <fullName evidence="1">Uncharacterized protein</fullName>
    </submittedName>
</protein>
<keyword evidence="2" id="KW-1185">Reference proteome</keyword>
<organism evidence="1 2">
    <name type="scientific">Owenia fusiformis</name>
    <name type="common">Polychaete worm</name>
    <dbReference type="NCBI Taxonomy" id="6347"/>
    <lineage>
        <taxon>Eukaryota</taxon>
        <taxon>Metazoa</taxon>
        <taxon>Spiralia</taxon>
        <taxon>Lophotrochozoa</taxon>
        <taxon>Annelida</taxon>
        <taxon>Polychaeta</taxon>
        <taxon>Sedentaria</taxon>
        <taxon>Canalipalpata</taxon>
        <taxon>Sabellida</taxon>
        <taxon>Oweniida</taxon>
        <taxon>Oweniidae</taxon>
        <taxon>Owenia</taxon>
    </lineage>
</organism>
<feature type="non-terminal residue" evidence="1">
    <location>
        <position position="1"/>
    </location>
</feature>
<gene>
    <name evidence="1" type="ORF">OFUS_LOCUS11635</name>
</gene>
<name>A0A8S4NX90_OWEFU</name>
<reference evidence="1" key="1">
    <citation type="submission" date="2022-03" db="EMBL/GenBank/DDBJ databases">
        <authorList>
            <person name="Martin C."/>
        </authorList>
    </citation>
    <scope>NUCLEOTIDE SEQUENCE</scope>
</reference>
<evidence type="ECO:0000313" key="1">
    <source>
        <dbReference type="EMBL" id="CAH1785606.1"/>
    </source>
</evidence>